<feature type="region of interest" description="Disordered" evidence="1">
    <location>
        <begin position="1"/>
        <end position="24"/>
    </location>
</feature>
<reference evidence="2 3" key="1">
    <citation type="submission" date="2024-06" db="EMBL/GenBank/DDBJ databases">
        <title>The Natural Products Discovery Center: Release of the First 8490 Sequenced Strains for Exploring Actinobacteria Biosynthetic Diversity.</title>
        <authorList>
            <person name="Kalkreuter E."/>
            <person name="Kautsar S.A."/>
            <person name="Yang D."/>
            <person name="Bader C.D."/>
            <person name="Teijaro C.N."/>
            <person name="Fluegel L."/>
            <person name="Davis C.M."/>
            <person name="Simpson J.R."/>
            <person name="Lauterbach L."/>
            <person name="Steele A.D."/>
            <person name="Gui C."/>
            <person name="Meng S."/>
            <person name="Li G."/>
            <person name="Viehrig K."/>
            <person name="Ye F."/>
            <person name="Su P."/>
            <person name="Kiefer A.F."/>
            <person name="Nichols A."/>
            <person name="Cepeda A.J."/>
            <person name="Yan W."/>
            <person name="Fan B."/>
            <person name="Jiang Y."/>
            <person name="Adhikari A."/>
            <person name="Zheng C.-J."/>
            <person name="Schuster L."/>
            <person name="Cowan T.M."/>
            <person name="Smanski M.J."/>
            <person name="Chevrette M.G."/>
            <person name="De Carvalho L.P.S."/>
            <person name="Shen B."/>
        </authorList>
    </citation>
    <scope>NUCLEOTIDE SEQUENCE [LARGE SCALE GENOMIC DNA]</scope>
    <source>
        <strain evidence="2 3">NPDC000155</strain>
    </source>
</reference>
<dbReference type="RefSeq" id="WP_229911835.1">
    <property type="nucleotide sequence ID" value="NZ_BNBM01000005.1"/>
</dbReference>
<name>A0ABV1XNJ2_9ACTN</name>
<feature type="compositionally biased region" description="Polar residues" evidence="1">
    <location>
        <begin position="1"/>
        <end position="13"/>
    </location>
</feature>
<proteinExistence type="predicted"/>
<evidence type="ECO:0000256" key="1">
    <source>
        <dbReference type="SAM" id="MobiDB-lite"/>
    </source>
</evidence>
<evidence type="ECO:0000313" key="3">
    <source>
        <dbReference type="Proteomes" id="UP001486207"/>
    </source>
</evidence>
<accession>A0ABV1XNJ2</accession>
<comment type="caution">
    <text evidence="2">The sequence shown here is derived from an EMBL/GenBank/DDBJ whole genome shotgun (WGS) entry which is preliminary data.</text>
</comment>
<sequence>MTTKATTDENSPEGQRKHLSAAGLRARGWTPAMVRQLLGEPDLLRSHPHFHSAPQTRLYSIERVEAAEQSEEFRAASAVAARRSAAARAAALRRRREVLTRIAALPLQVPRLAPGTLAAQAVRHRNRREEERRSWRGSHGGRPAAVTGAATVEGAAADVLDRWKVDYLRHRVTRDEGSLDENALHGRIGRAAAEELLRRRVYAAIAKAYPELARECERRLRE</sequence>
<gene>
    <name evidence="2" type="ORF">ABT384_10945</name>
</gene>
<keyword evidence="3" id="KW-1185">Reference proteome</keyword>
<feature type="region of interest" description="Disordered" evidence="1">
    <location>
        <begin position="120"/>
        <end position="145"/>
    </location>
</feature>
<evidence type="ECO:0000313" key="2">
    <source>
        <dbReference type="EMBL" id="MER7373167.1"/>
    </source>
</evidence>
<dbReference type="EMBL" id="JBEPFB010000004">
    <property type="protein sequence ID" value="MER7373167.1"/>
    <property type="molecule type" value="Genomic_DNA"/>
</dbReference>
<protein>
    <submittedName>
        <fullName evidence="2">Uncharacterized protein</fullName>
    </submittedName>
</protein>
<dbReference type="Proteomes" id="UP001486207">
    <property type="component" value="Unassembled WGS sequence"/>
</dbReference>
<organism evidence="2 3">
    <name type="scientific">Streptomyces lanatus</name>
    <dbReference type="NCBI Taxonomy" id="66900"/>
    <lineage>
        <taxon>Bacteria</taxon>
        <taxon>Bacillati</taxon>
        <taxon>Actinomycetota</taxon>
        <taxon>Actinomycetes</taxon>
        <taxon>Kitasatosporales</taxon>
        <taxon>Streptomycetaceae</taxon>
        <taxon>Streptomyces</taxon>
    </lineage>
</organism>